<comment type="similarity">
    <text evidence="2">Belongs to the bacterial sugar transferase family.</text>
</comment>
<feature type="transmembrane region" description="Helical" evidence="7">
    <location>
        <begin position="12"/>
        <end position="32"/>
    </location>
</feature>
<evidence type="ECO:0000313" key="9">
    <source>
        <dbReference type="EMBL" id="MCH4824412.1"/>
    </source>
</evidence>
<dbReference type="InterPro" id="IPR003362">
    <property type="entry name" value="Bact_transf"/>
</dbReference>
<feature type="transmembrane region" description="Helical" evidence="7">
    <location>
        <begin position="103"/>
        <end position="120"/>
    </location>
</feature>
<dbReference type="GO" id="GO:0016780">
    <property type="term" value="F:phosphotransferase activity, for other substituted phosphate groups"/>
    <property type="evidence" value="ECO:0007669"/>
    <property type="project" value="TreeGrafter"/>
</dbReference>
<keyword evidence="6 7" id="KW-0472">Membrane</keyword>
<feature type="transmembrane region" description="Helical" evidence="7">
    <location>
        <begin position="72"/>
        <end position="91"/>
    </location>
</feature>
<comment type="subcellular location">
    <subcellularLocation>
        <location evidence="1">Membrane</location>
        <topology evidence="1">Multi-pass membrane protein</topology>
    </subcellularLocation>
</comment>
<evidence type="ECO:0000256" key="5">
    <source>
        <dbReference type="ARBA" id="ARBA00022989"/>
    </source>
</evidence>
<dbReference type="Gene3D" id="3.40.50.720">
    <property type="entry name" value="NAD(P)-binding Rossmann-like Domain"/>
    <property type="match status" value="1"/>
</dbReference>
<dbReference type="RefSeq" id="WP_240714581.1">
    <property type="nucleotide sequence ID" value="NZ_JAKVTV010000006.1"/>
</dbReference>
<keyword evidence="5 7" id="KW-1133">Transmembrane helix</keyword>
<evidence type="ECO:0000259" key="8">
    <source>
        <dbReference type="Pfam" id="PF02397"/>
    </source>
</evidence>
<dbReference type="AlphaFoldDB" id="A0A9X2ACF1"/>
<proteinExistence type="inferred from homology"/>
<feature type="domain" description="Bacterial sugar transferase" evidence="8">
    <location>
        <begin position="262"/>
        <end position="446"/>
    </location>
</feature>
<organism evidence="9 10">
    <name type="scientific">Christiangramia lutea</name>
    <dbReference type="NCBI Taxonomy" id="1607951"/>
    <lineage>
        <taxon>Bacteria</taxon>
        <taxon>Pseudomonadati</taxon>
        <taxon>Bacteroidota</taxon>
        <taxon>Flavobacteriia</taxon>
        <taxon>Flavobacteriales</taxon>
        <taxon>Flavobacteriaceae</taxon>
        <taxon>Christiangramia</taxon>
    </lineage>
</organism>
<reference evidence="9" key="1">
    <citation type="submission" date="2022-03" db="EMBL/GenBank/DDBJ databases">
        <title>Gramella crocea sp. nov., isolated from activated sludge of a seafood processing plant.</title>
        <authorList>
            <person name="Zhang X."/>
        </authorList>
    </citation>
    <scope>NUCLEOTIDE SEQUENCE</scope>
    <source>
        <strain evidence="9">YJ019</strain>
    </source>
</reference>
<feature type="transmembrane region" description="Helical" evidence="7">
    <location>
        <begin position="38"/>
        <end position="60"/>
    </location>
</feature>
<keyword evidence="4 7" id="KW-0812">Transmembrane</keyword>
<evidence type="ECO:0000256" key="4">
    <source>
        <dbReference type="ARBA" id="ARBA00022692"/>
    </source>
</evidence>
<evidence type="ECO:0000256" key="3">
    <source>
        <dbReference type="ARBA" id="ARBA00022679"/>
    </source>
</evidence>
<evidence type="ECO:0000313" key="10">
    <source>
        <dbReference type="Proteomes" id="UP001139226"/>
    </source>
</evidence>
<comment type="caution">
    <text evidence="9">The sequence shown here is derived from an EMBL/GenBank/DDBJ whole genome shotgun (WGS) entry which is preliminary data.</text>
</comment>
<name>A0A9X2ACF1_9FLAO</name>
<dbReference type="EMBL" id="JAKVTV010000006">
    <property type="protein sequence ID" value="MCH4824412.1"/>
    <property type="molecule type" value="Genomic_DNA"/>
</dbReference>
<dbReference type="InterPro" id="IPR017475">
    <property type="entry name" value="EPS_sugar_tfrase"/>
</dbReference>
<evidence type="ECO:0000256" key="7">
    <source>
        <dbReference type="SAM" id="Phobius"/>
    </source>
</evidence>
<gene>
    <name evidence="9" type="ORF">ML462_14660</name>
</gene>
<evidence type="ECO:0000256" key="1">
    <source>
        <dbReference type="ARBA" id="ARBA00004141"/>
    </source>
</evidence>
<dbReference type="PANTHER" id="PTHR30576">
    <property type="entry name" value="COLANIC BIOSYNTHESIS UDP-GLUCOSE LIPID CARRIER TRANSFERASE"/>
    <property type="match status" value="1"/>
</dbReference>
<dbReference type="Pfam" id="PF13727">
    <property type="entry name" value="CoA_binding_3"/>
    <property type="match status" value="1"/>
</dbReference>
<evidence type="ECO:0000256" key="6">
    <source>
        <dbReference type="ARBA" id="ARBA00023136"/>
    </source>
</evidence>
<keyword evidence="3" id="KW-0808">Transferase</keyword>
<feature type="transmembrane region" description="Helical" evidence="7">
    <location>
        <begin position="267"/>
        <end position="289"/>
    </location>
</feature>
<dbReference type="PANTHER" id="PTHR30576:SF0">
    <property type="entry name" value="UNDECAPRENYL-PHOSPHATE N-ACETYLGALACTOSAMINYL 1-PHOSPHATE TRANSFERASE-RELATED"/>
    <property type="match status" value="1"/>
</dbReference>
<accession>A0A9X2ACF1</accession>
<sequence length="453" mass="53955">MSINRKIKGEDFILPISFVVHMFIVNLTLYFLTPETYLNLFAIVSYNSCWLIIATILSFYSLERKERFITRFHKFVMHYFIFSLAYFAIFAFRKIDFDISQQVKILGLIFIQLAIYRWLFFKVRKWYRRKGGNFVNVVVVGHGININKIKKIFNRPDYGYRYLGYFDQRNENNPDYLGEIASCYQYSVENRVDEIYCLVSQLSQQQVKQLIHFADNNFKKLKLVPDNKGIVTRAMNAELFETIPVLNLRNSPLELNYARCSKRIFDVFFSLLVIIFILSWLAPLVYIIMQLESKGPLLFKQLRHGYNQESFWCYKFRSMRMNDDADTKMCEKNDCRVTKLGKFLRRTSIDELPQFFNVLRGDMSVVGPRPHMQAHTKEYSKSVNKYLVRHYAKPGITGLAQIKGYRGEVKKKSDIINRTRLDIFYLEKWCPFLDFKIIYYTIYNFFKGEEKAF</sequence>
<protein>
    <submittedName>
        <fullName evidence="9">Exopolysaccharide biosynthesis polyprenyl glycosylphosphotransferase</fullName>
    </submittedName>
</protein>
<keyword evidence="10" id="KW-1185">Reference proteome</keyword>
<dbReference type="NCBIfam" id="TIGR03025">
    <property type="entry name" value="EPS_sugtrans"/>
    <property type="match status" value="1"/>
</dbReference>
<dbReference type="GO" id="GO:0016020">
    <property type="term" value="C:membrane"/>
    <property type="evidence" value="ECO:0007669"/>
    <property type="project" value="UniProtKB-SubCell"/>
</dbReference>
<dbReference type="Pfam" id="PF02397">
    <property type="entry name" value="Bac_transf"/>
    <property type="match status" value="1"/>
</dbReference>
<evidence type="ECO:0000256" key="2">
    <source>
        <dbReference type="ARBA" id="ARBA00006464"/>
    </source>
</evidence>
<dbReference type="Proteomes" id="UP001139226">
    <property type="component" value="Unassembled WGS sequence"/>
</dbReference>